<proteinExistence type="inferred from homology"/>
<dbReference type="RefSeq" id="WP_344023353.1">
    <property type="nucleotide sequence ID" value="NZ_BAAAJK010000013.1"/>
</dbReference>
<protein>
    <submittedName>
        <fullName evidence="4">SMP-30/gluconolactonase/LRE family protein</fullName>
    </submittedName>
</protein>
<organism evidence="4 5">
    <name type="scientific">Pseudonocardia kongjuensis</name>
    <dbReference type="NCBI Taxonomy" id="102227"/>
    <lineage>
        <taxon>Bacteria</taxon>
        <taxon>Bacillati</taxon>
        <taxon>Actinomycetota</taxon>
        <taxon>Actinomycetes</taxon>
        <taxon>Pseudonocardiales</taxon>
        <taxon>Pseudonocardiaceae</taxon>
        <taxon>Pseudonocardia</taxon>
    </lineage>
</organism>
<keyword evidence="2" id="KW-0378">Hydrolase</keyword>
<dbReference type="EMBL" id="BAAAJK010000013">
    <property type="protein sequence ID" value="GAA1391156.1"/>
    <property type="molecule type" value="Genomic_DNA"/>
</dbReference>
<dbReference type="InterPro" id="IPR005511">
    <property type="entry name" value="SMP-30"/>
</dbReference>
<feature type="domain" description="SMP-30/Gluconolactonase/LRE-like region" evidence="3">
    <location>
        <begin position="15"/>
        <end position="265"/>
    </location>
</feature>
<evidence type="ECO:0000313" key="5">
    <source>
        <dbReference type="Proteomes" id="UP001501414"/>
    </source>
</evidence>
<evidence type="ECO:0000256" key="2">
    <source>
        <dbReference type="ARBA" id="ARBA00022801"/>
    </source>
</evidence>
<dbReference type="PANTHER" id="PTHR47572:SF4">
    <property type="entry name" value="LACTONASE DRP35"/>
    <property type="match status" value="1"/>
</dbReference>
<dbReference type="InterPro" id="IPR011042">
    <property type="entry name" value="6-blade_b-propeller_TolB-like"/>
</dbReference>
<dbReference type="Gene3D" id="2.120.10.30">
    <property type="entry name" value="TolB, C-terminal domain"/>
    <property type="match status" value="1"/>
</dbReference>
<dbReference type="PANTHER" id="PTHR47572">
    <property type="entry name" value="LIPOPROTEIN-RELATED"/>
    <property type="match status" value="1"/>
</dbReference>
<accession>A0ABP4IN74</accession>
<name>A0ABP4IN74_9PSEU</name>
<evidence type="ECO:0000313" key="4">
    <source>
        <dbReference type="EMBL" id="GAA1391156.1"/>
    </source>
</evidence>
<gene>
    <name evidence="4" type="ORF">GCM10009613_33090</name>
</gene>
<dbReference type="SUPFAM" id="SSF63829">
    <property type="entry name" value="Calcium-dependent phosphotriesterase"/>
    <property type="match status" value="1"/>
</dbReference>
<dbReference type="InterPro" id="IPR051262">
    <property type="entry name" value="SMP-30/CGR1_Lactonase"/>
</dbReference>
<dbReference type="PRINTS" id="PR01790">
    <property type="entry name" value="SMP30FAMILY"/>
</dbReference>
<evidence type="ECO:0000256" key="1">
    <source>
        <dbReference type="ARBA" id="ARBA00008853"/>
    </source>
</evidence>
<dbReference type="Proteomes" id="UP001501414">
    <property type="component" value="Unassembled WGS sequence"/>
</dbReference>
<reference evidence="5" key="1">
    <citation type="journal article" date="2019" name="Int. J. Syst. Evol. Microbiol.">
        <title>The Global Catalogue of Microorganisms (GCM) 10K type strain sequencing project: providing services to taxonomists for standard genome sequencing and annotation.</title>
        <authorList>
            <consortium name="The Broad Institute Genomics Platform"/>
            <consortium name="The Broad Institute Genome Sequencing Center for Infectious Disease"/>
            <person name="Wu L."/>
            <person name="Ma J."/>
        </authorList>
    </citation>
    <scope>NUCLEOTIDE SEQUENCE [LARGE SCALE GENOMIC DNA]</scope>
    <source>
        <strain evidence="5">JCM 11896</strain>
    </source>
</reference>
<dbReference type="Pfam" id="PF08450">
    <property type="entry name" value="SGL"/>
    <property type="match status" value="1"/>
</dbReference>
<comment type="caution">
    <text evidence="4">The sequence shown here is derived from an EMBL/GenBank/DDBJ whole genome shotgun (WGS) entry which is preliminary data.</text>
</comment>
<dbReference type="InterPro" id="IPR013658">
    <property type="entry name" value="SGL"/>
</dbReference>
<sequence length="296" mass="31639">MPREISTIVSGLTYTECPRWHDGRLWFVDFYTHQVLSVAEDGSDQRLEAEVPEQPSGLGWLPDGRLLVVSMRDARVLRREPDGTLVTHADVSAHTGGHLNDMVVDARGRAYAGNFGFDLMGGAPLETASLVRIDPDGSVAVVADDLWFPNGSVITDDGTLLVNETFGNRITAFDIAEDGSLSGRRVWASFGELPDRDVEKALGQIAVAPDGCGLDAEGALWVADALNARLIRVREGGEIVDTIETGTGVFACMLGGSDGKTLFASVAPDFHEEARRNAREGAVVAVRVEVGHGGTP</sequence>
<evidence type="ECO:0000259" key="3">
    <source>
        <dbReference type="Pfam" id="PF08450"/>
    </source>
</evidence>
<comment type="similarity">
    <text evidence="1">Belongs to the SMP-30/CGR1 family.</text>
</comment>
<keyword evidence="5" id="KW-1185">Reference proteome</keyword>